<dbReference type="SUPFAM" id="SSF48239">
    <property type="entry name" value="Terpenoid cyclases/Protein prenyltransferases"/>
    <property type="match status" value="1"/>
</dbReference>
<organism evidence="1 2">
    <name type="scientific">Cylicostephanus goldi</name>
    <name type="common">Nematode worm</name>
    <dbReference type="NCBI Taxonomy" id="71465"/>
    <lineage>
        <taxon>Eukaryota</taxon>
        <taxon>Metazoa</taxon>
        <taxon>Ecdysozoa</taxon>
        <taxon>Nematoda</taxon>
        <taxon>Chromadorea</taxon>
        <taxon>Rhabditida</taxon>
        <taxon>Rhabditina</taxon>
        <taxon>Rhabditomorpha</taxon>
        <taxon>Strongyloidea</taxon>
        <taxon>Strongylidae</taxon>
        <taxon>Cylicostephanus</taxon>
    </lineage>
</organism>
<evidence type="ECO:0000313" key="2">
    <source>
        <dbReference type="Proteomes" id="UP000271889"/>
    </source>
</evidence>
<dbReference type="Proteomes" id="UP000271889">
    <property type="component" value="Unassembled WGS sequence"/>
</dbReference>
<proteinExistence type="predicted"/>
<dbReference type="AlphaFoldDB" id="A0A3P7MX02"/>
<evidence type="ECO:0008006" key="3">
    <source>
        <dbReference type="Google" id="ProtNLM"/>
    </source>
</evidence>
<evidence type="ECO:0000313" key="1">
    <source>
        <dbReference type="EMBL" id="VDN31470.1"/>
    </source>
</evidence>
<dbReference type="Gene3D" id="1.50.10.20">
    <property type="match status" value="1"/>
</dbReference>
<dbReference type="EMBL" id="UYRV01119019">
    <property type="protein sequence ID" value="VDN31470.1"/>
    <property type="molecule type" value="Genomic_DNA"/>
</dbReference>
<sequence>MGTNATSEVMRIRMAGLANRHILPFWNAGTRLFSKTKMSNFEESSLVRKMKSGDILVNSLGILAFVSPGAEGRDVDWDPLASWLYEQQSQDGTYDNVIDTYFASRALFEYHFRKIDISNRDGVTVSVHCSTCEPRTVNVTEAATQIYVSKGLISSIYSKFIPA</sequence>
<accession>A0A3P7MX02</accession>
<gene>
    <name evidence="1" type="ORF">CGOC_LOCUS11832</name>
</gene>
<protein>
    <recommendedName>
        <fullName evidence="3">Alpha-macroglobulin-like TED domain-containing protein</fullName>
    </recommendedName>
</protein>
<dbReference type="OrthoDB" id="9998011at2759"/>
<reference evidence="1 2" key="1">
    <citation type="submission" date="2018-11" db="EMBL/GenBank/DDBJ databases">
        <authorList>
            <consortium name="Pathogen Informatics"/>
        </authorList>
    </citation>
    <scope>NUCLEOTIDE SEQUENCE [LARGE SCALE GENOMIC DNA]</scope>
</reference>
<name>A0A3P7MX02_CYLGO</name>
<keyword evidence="2" id="KW-1185">Reference proteome</keyword>
<dbReference type="InterPro" id="IPR008930">
    <property type="entry name" value="Terpenoid_cyclase/PrenylTrfase"/>
</dbReference>